<sequence>MTIICSHRVNDPADLDNLDPRFGVEIDLHADGDQLVLVHDAFTTGPSFETWLDSYHHRFIVLNTKEEGLESRIEEILAARGLSEWAYLDQSFPFLVRTLRRGERRTMVRVSEYESVETALALDPTPHWVWVDSFHGRWPSPGDLRRLVEHGFRLMLVSPELQGRDLDAEVPMIEALLREARVPLHGVCTKRPAEWERQEADWWWN</sequence>
<proteinExistence type="predicted"/>
<dbReference type="RefSeq" id="WP_116755590.1">
    <property type="nucleotide sequence ID" value="NZ_JBHUEX010000001.1"/>
</dbReference>
<keyword evidence="2" id="KW-1185">Reference proteome</keyword>
<dbReference type="EMBL" id="QEOP01000001">
    <property type="protein sequence ID" value="PVZ95856.1"/>
    <property type="molecule type" value="Genomic_DNA"/>
</dbReference>
<accession>A0A2V1HTD2</accession>
<dbReference type="AlphaFoldDB" id="A0A2V1HTD2"/>
<reference evidence="1 2" key="1">
    <citation type="submission" date="2018-05" db="EMBL/GenBank/DDBJ databases">
        <title>Amnibacterium sp. M8JJ-5, whole genome shotgun sequence.</title>
        <authorList>
            <person name="Tuo L."/>
        </authorList>
    </citation>
    <scope>NUCLEOTIDE SEQUENCE [LARGE SCALE GENOMIC DNA]</scope>
    <source>
        <strain evidence="1 2">M8JJ-5</strain>
    </source>
</reference>
<dbReference type="Proteomes" id="UP000244893">
    <property type="component" value="Unassembled WGS sequence"/>
</dbReference>
<comment type="caution">
    <text evidence="1">The sequence shown here is derived from an EMBL/GenBank/DDBJ whole genome shotgun (WGS) entry which is preliminary data.</text>
</comment>
<name>A0A2V1HTD2_9MICO</name>
<dbReference type="OrthoDB" id="9810159at2"/>
<evidence type="ECO:0000313" key="1">
    <source>
        <dbReference type="EMBL" id="PVZ95856.1"/>
    </source>
</evidence>
<evidence type="ECO:0008006" key="3">
    <source>
        <dbReference type="Google" id="ProtNLM"/>
    </source>
</evidence>
<organism evidence="1 2">
    <name type="scientific">Amnibacterium flavum</name>
    <dbReference type="NCBI Taxonomy" id="2173173"/>
    <lineage>
        <taxon>Bacteria</taxon>
        <taxon>Bacillati</taxon>
        <taxon>Actinomycetota</taxon>
        <taxon>Actinomycetes</taxon>
        <taxon>Micrococcales</taxon>
        <taxon>Microbacteriaceae</taxon>
        <taxon>Amnibacterium</taxon>
    </lineage>
</organism>
<evidence type="ECO:0000313" key="2">
    <source>
        <dbReference type="Proteomes" id="UP000244893"/>
    </source>
</evidence>
<protein>
    <recommendedName>
        <fullName evidence="3">GP-PDE domain-containing protein</fullName>
    </recommendedName>
</protein>
<gene>
    <name evidence="1" type="ORF">DDQ50_05170</name>
</gene>